<dbReference type="InterPro" id="IPR020084">
    <property type="entry name" value="NUDIX_hydrolase_CS"/>
</dbReference>
<accession>A0ABU1FYT6</accession>
<keyword evidence="5" id="KW-1185">Reference proteome</keyword>
<dbReference type="PANTHER" id="PTHR43736:SF1">
    <property type="entry name" value="DIHYDRONEOPTERIN TRIPHOSPHATE DIPHOSPHATASE"/>
    <property type="match status" value="1"/>
</dbReference>
<dbReference type="PANTHER" id="PTHR43736">
    <property type="entry name" value="ADP-RIBOSE PYROPHOSPHATASE"/>
    <property type="match status" value="1"/>
</dbReference>
<keyword evidence="2" id="KW-0378">Hydrolase</keyword>
<dbReference type="PROSITE" id="PS51462">
    <property type="entry name" value="NUDIX"/>
    <property type="match status" value="1"/>
</dbReference>
<protein>
    <submittedName>
        <fullName evidence="4">NUDIX domain-containing protein</fullName>
    </submittedName>
</protein>
<feature type="domain" description="Nudix hydrolase" evidence="3">
    <location>
        <begin position="1"/>
        <end position="129"/>
    </location>
</feature>
<dbReference type="CDD" id="cd04673">
    <property type="entry name" value="NUDIX_ADPRase"/>
    <property type="match status" value="1"/>
</dbReference>
<dbReference type="InterPro" id="IPR000086">
    <property type="entry name" value="NUDIX_hydrolase_dom"/>
</dbReference>
<dbReference type="Proteomes" id="UP001264519">
    <property type="component" value="Unassembled WGS sequence"/>
</dbReference>
<evidence type="ECO:0000259" key="3">
    <source>
        <dbReference type="PROSITE" id="PS51462"/>
    </source>
</evidence>
<proteinExistence type="predicted"/>
<dbReference type="SUPFAM" id="SSF55811">
    <property type="entry name" value="Nudix"/>
    <property type="match status" value="1"/>
</dbReference>
<reference evidence="4 5" key="1">
    <citation type="submission" date="2023-04" db="EMBL/GenBank/DDBJ databases">
        <title>A long-awaited taxogenomic arrangement of the family Halomonadaceae.</title>
        <authorList>
            <person name="De La Haba R."/>
            <person name="Chuvochina M."/>
            <person name="Wittouck S."/>
            <person name="Arahal D.R."/>
            <person name="Sanchez-Porro C."/>
            <person name="Hugenholtz P."/>
            <person name="Ventosa A."/>
        </authorList>
    </citation>
    <scope>NUCLEOTIDE SEQUENCE [LARGE SCALE GENOMIC DNA]</scope>
    <source>
        <strain evidence="4 5">DSM 23530</strain>
    </source>
</reference>
<comment type="caution">
    <text evidence="4">The sequence shown here is derived from an EMBL/GenBank/DDBJ whole genome shotgun (WGS) entry which is preliminary data.</text>
</comment>
<dbReference type="RefSeq" id="WP_309651436.1">
    <property type="nucleotide sequence ID" value="NZ_JARWAK010000002.1"/>
</dbReference>
<dbReference type="EMBL" id="JARWAK010000002">
    <property type="protein sequence ID" value="MDR5865836.1"/>
    <property type="molecule type" value="Genomic_DNA"/>
</dbReference>
<sequence length="135" mass="14342">MAAAVVRDGRVLLVRRRHPPHAGRLALPGGKVAFGEPLDDAVLRELREETGLAGVSRGPLTALDILDRGEDGALRSHYVLVVMRVDADEGEAVAGDDAVSVHWLGRHDLAVAGGDVTDTTRALGRWLLAPGEAWT</sequence>
<dbReference type="PROSITE" id="PS00893">
    <property type="entry name" value="NUDIX_BOX"/>
    <property type="match status" value="1"/>
</dbReference>
<dbReference type="Gene3D" id="3.90.79.10">
    <property type="entry name" value="Nucleoside Triphosphate Pyrophosphohydrolase"/>
    <property type="match status" value="1"/>
</dbReference>
<comment type="cofactor">
    <cofactor evidence="1">
        <name>Mg(2+)</name>
        <dbReference type="ChEBI" id="CHEBI:18420"/>
    </cofactor>
</comment>
<organism evidence="4 5">
    <name type="scientific">Halomonas koreensis</name>
    <dbReference type="NCBI Taxonomy" id="245385"/>
    <lineage>
        <taxon>Bacteria</taxon>
        <taxon>Pseudomonadati</taxon>
        <taxon>Pseudomonadota</taxon>
        <taxon>Gammaproteobacteria</taxon>
        <taxon>Oceanospirillales</taxon>
        <taxon>Halomonadaceae</taxon>
        <taxon>Halomonas</taxon>
    </lineage>
</organism>
<dbReference type="Pfam" id="PF00293">
    <property type="entry name" value="NUDIX"/>
    <property type="match status" value="1"/>
</dbReference>
<evidence type="ECO:0000313" key="4">
    <source>
        <dbReference type="EMBL" id="MDR5865836.1"/>
    </source>
</evidence>
<evidence type="ECO:0000256" key="1">
    <source>
        <dbReference type="ARBA" id="ARBA00001946"/>
    </source>
</evidence>
<evidence type="ECO:0000313" key="5">
    <source>
        <dbReference type="Proteomes" id="UP001264519"/>
    </source>
</evidence>
<name>A0ABU1FYT6_9GAMM</name>
<gene>
    <name evidence="4" type="ORF">QC818_03380</name>
</gene>
<dbReference type="InterPro" id="IPR015797">
    <property type="entry name" value="NUDIX_hydrolase-like_dom_sf"/>
</dbReference>
<evidence type="ECO:0000256" key="2">
    <source>
        <dbReference type="ARBA" id="ARBA00022801"/>
    </source>
</evidence>